<comment type="caution">
    <text evidence="3">The sequence shown here is derived from an EMBL/GenBank/DDBJ whole genome shotgun (WGS) entry which is preliminary data.</text>
</comment>
<evidence type="ECO:0000313" key="4">
    <source>
        <dbReference type="Proteomes" id="UP001596118"/>
    </source>
</evidence>
<protein>
    <submittedName>
        <fullName evidence="3">Uncharacterized protein</fullName>
    </submittedName>
</protein>
<keyword evidence="2" id="KW-0812">Transmembrane</keyword>
<dbReference type="Proteomes" id="UP001596118">
    <property type="component" value="Unassembled WGS sequence"/>
</dbReference>
<feature type="transmembrane region" description="Helical" evidence="2">
    <location>
        <begin position="62"/>
        <end position="83"/>
    </location>
</feature>
<name>A0ABD5R2M8_9EURY</name>
<proteinExistence type="predicted"/>
<evidence type="ECO:0000256" key="2">
    <source>
        <dbReference type="SAM" id="Phobius"/>
    </source>
</evidence>
<keyword evidence="2" id="KW-0472">Membrane</keyword>
<keyword evidence="2" id="KW-1133">Transmembrane helix</keyword>
<dbReference type="RefSeq" id="WP_256411580.1">
    <property type="nucleotide sequence ID" value="NZ_JANHDM010000005.1"/>
</dbReference>
<reference evidence="3 4" key="1">
    <citation type="journal article" date="2019" name="Int. J. Syst. Evol. Microbiol.">
        <title>The Global Catalogue of Microorganisms (GCM) 10K type strain sequencing project: providing services to taxonomists for standard genome sequencing and annotation.</title>
        <authorList>
            <consortium name="The Broad Institute Genomics Platform"/>
            <consortium name="The Broad Institute Genome Sequencing Center for Infectious Disease"/>
            <person name="Wu L."/>
            <person name="Ma J."/>
        </authorList>
    </citation>
    <scope>NUCLEOTIDE SEQUENCE [LARGE SCALE GENOMIC DNA]</scope>
    <source>
        <strain evidence="3 4">CGMCC 1.12124</strain>
    </source>
</reference>
<dbReference type="EMBL" id="JBHSKY010000008">
    <property type="protein sequence ID" value="MFC5279094.1"/>
    <property type="molecule type" value="Genomic_DNA"/>
</dbReference>
<organism evidence="3 4">
    <name type="scientific">Halorubrum rubrum</name>
    <dbReference type="NCBI Taxonomy" id="1126240"/>
    <lineage>
        <taxon>Archaea</taxon>
        <taxon>Methanobacteriati</taxon>
        <taxon>Methanobacteriota</taxon>
        <taxon>Stenosarchaea group</taxon>
        <taxon>Halobacteria</taxon>
        <taxon>Halobacteriales</taxon>
        <taxon>Haloferacaceae</taxon>
        <taxon>Halorubrum</taxon>
    </lineage>
</organism>
<accession>A0ABD5R2M8</accession>
<feature type="region of interest" description="Disordered" evidence="1">
    <location>
        <begin position="22"/>
        <end position="43"/>
    </location>
</feature>
<gene>
    <name evidence="3" type="ORF">ACFPM1_10045</name>
</gene>
<evidence type="ECO:0000256" key="1">
    <source>
        <dbReference type="SAM" id="MobiDB-lite"/>
    </source>
</evidence>
<evidence type="ECO:0000313" key="3">
    <source>
        <dbReference type="EMBL" id="MFC5279094.1"/>
    </source>
</evidence>
<dbReference type="AlphaFoldDB" id="A0ABD5R2M8"/>
<sequence length="99" mass="9763">MSDTSFTLLEIHLEEGSVRIGENGLLGGGNGDEAADVEGVDDPARDATGGGILGCERSSKSILGGLAVVALLAALGIAAARVLGEGDLEDAEALDDLGA</sequence>
<keyword evidence="4" id="KW-1185">Reference proteome</keyword>